<sequence length="124" mass="14008">MVSLRCGHARQTSPDPGLFTQCVIKGTSVLEASSAPVKTTYGIWKRIMPQHPENTAIFRFILSYCSSWQLEEAKGPGNELDNTKRKQTLFITCCPLLGWRSMSANHALLWDFQESDLQTKCLML</sequence>
<proteinExistence type="predicted"/>
<dbReference type="Proteomes" id="UP001488838">
    <property type="component" value="Unassembled WGS sequence"/>
</dbReference>
<reference evidence="1 2" key="1">
    <citation type="journal article" date="2023" name="bioRxiv">
        <title>Conserved and derived expression patterns and positive selection on dental genes reveal complex evolutionary context of ever-growing rodent molars.</title>
        <authorList>
            <person name="Calamari Z.T."/>
            <person name="Song A."/>
            <person name="Cohen E."/>
            <person name="Akter M."/>
            <person name="Roy R.D."/>
            <person name="Hallikas O."/>
            <person name="Christensen M.M."/>
            <person name="Li P."/>
            <person name="Marangoni P."/>
            <person name="Jernvall J."/>
            <person name="Klein O.D."/>
        </authorList>
    </citation>
    <scope>NUCLEOTIDE SEQUENCE [LARGE SCALE GENOMIC DNA]</scope>
    <source>
        <strain evidence="1">V071</strain>
    </source>
</reference>
<evidence type="ECO:0000313" key="1">
    <source>
        <dbReference type="EMBL" id="KAK7803514.1"/>
    </source>
</evidence>
<evidence type="ECO:0000313" key="2">
    <source>
        <dbReference type="Proteomes" id="UP001488838"/>
    </source>
</evidence>
<keyword evidence="2" id="KW-1185">Reference proteome</keyword>
<comment type="caution">
    <text evidence="1">The sequence shown here is derived from an EMBL/GenBank/DDBJ whole genome shotgun (WGS) entry which is preliminary data.</text>
</comment>
<organism evidence="1 2">
    <name type="scientific">Myodes glareolus</name>
    <name type="common">Bank vole</name>
    <name type="synonym">Clethrionomys glareolus</name>
    <dbReference type="NCBI Taxonomy" id="447135"/>
    <lineage>
        <taxon>Eukaryota</taxon>
        <taxon>Metazoa</taxon>
        <taxon>Chordata</taxon>
        <taxon>Craniata</taxon>
        <taxon>Vertebrata</taxon>
        <taxon>Euteleostomi</taxon>
        <taxon>Mammalia</taxon>
        <taxon>Eutheria</taxon>
        <taxon>Euarchontoglires</taxon>
        <taxon>Glires</taxon>
        <taxon>Rodentia</taxon>
        <taxon>Myomorpha</taxon>
        <taxon>Muroidea</taxon>
        <taxon>Cricetidae</taxon>
        <taxon>Arvicolinae</taxon>
        <taxon>Myodes</taxon>
    </lineage>
</organism>
<gene>
    <name evidence="1" type="ORF">U0070_002939</name>
</gene>
<accession>A0AAW0HKV3</accession>
<dbReference type="EMBL" id="JBBHLL010000414">
    <property type="protein sequence ID" value="KAK7803514.1"/>
    <property type="molecule type" value="Genomic_DNA"/>
</dbReference>
<name>A0AAW0HKV3_MYOGA</name>
<protein>
    <submittedName>
        <fullName evidence="1">Uncharacterized protein</fullName>
    </submittedName>
</protein>
<dbReference type="AlphaFoldDB" id="A0AAW0HKV3"/>